<protein>
    <submittedName>
        <fullName evidence="1">Cytoplasmic protein</fullName>
    </submittedName>
</protein>
<proteinExistence type="predicted"/>
<dbReference type="PATRIC" id="fig|1255043.3.peg.3561"/>
<keyword evidence="2" id="KW-1185">Reference proteome</keyword>
<dbReference type="HOGENOM" id="CLU_057524_0_0_6"/>
<evidence type="ECO:0000313" key="2">
    <source>
        <dbReference type="Proteomes" id="UP000010809"/>
    </source>
</evidence>
<dbReference type="InterPro" id="IPR011990">
    <property type="entry name" value="TPR-like_helical_dom_sf"/>
</dbReference>
<dbReference type="KEGG" id="tni:TVNIR_3530"/>
<dbReference type="SUPFAM" id="SSF48452">
    <property type="entry name" value="TPR-like"/>
    <property type="match status" value="1"/>
</dbReference>
<sequence length="401" mass="44316">MTEVDTLLEGMLVDAHGDDEQLWALREGIEEGLNLPMDVHVVGEPLSLIAVDYDGNPRRGLTARCLREDGTEHRVTFADIQLAPDAAGYPYFAAYCAWLGVQPAGAQQPASGSGLKVRRHKASDEDIDLAKPVDLVVVAVKERAARCRLIGSERVITLRVGSLYGVVPGQVVTVQANKYWRHNGHPYLSGKIISARIDAAALGLIPLALNDFGAWNPAEAYWGEGDQPIDDWAKPIIARGPRPMFEMEQVLPGRNPDDLDSDPILAANDLKQAGDTAGAQDILAHLLEVDLRCLDAHAHLGNLHFQSSPDWAINHYEVGVRIGEASLGADFDGVLAWGLIDNRPFLRCMQGYGLCLWRLKRWEETEQVFERLLWMNPSDNQGIRFLLPDVRARSAWVIDED</sequence>
<reference evidence="1" key="1">
    <citation type="submission" date="2015-12" db="EMBL/GenBank/DDBJ databases">
        <authorList>
            <person name="Tikhonova T.V."/>
            <person name="Pavlov A.R."/>
            <person name="Beletsky A.V."/>
            <person name="Mardanov A.V."/>
            <person name="Sorokin D.Y."/>
            <person name="Ravin N.V."/>
            <person name="Popov V.O."/>
        </authorList>
    </citation>
    <scope>NUCLEOTIDE SEQUENCE</scope>
    <source>
        <strain evidence="1">DSM 14787</strain>
    </source>
</reference>
<dbReference type="STRING" id="1255043.TVNIR_3530"/>
<evidence type="ECO:0000313" key="1">
    <source>
        <dbReference type="EMBL" id="AGA35163.1"/>
    </source>
</evidence>
<dbReference type="Proteomes" id="UP000010809">
    <property type="component" value="Chromosome"/>
</dbReference>
<organism evidence="1 2">
    <name type="scientific">Thioalkalivibrio nitratireducens (strain DSM 14787 / UNIQEM 213 / ALEN2)</name>
    <dbReference type="NCBI Taxonomy" id="1255043"/>
    <lineage>
        <taxon>Bacteria</taxon>
        <taxon>Pseudomonadati</taxon>
        <taxon>Pseudomonadota</taxon>
        <taxon>Gammaproteobacteria</taxon>
        <taxon>Chromatiales</taxon>
        <taxon>Ectothiorhodospiraceae</taxon>
        <taxon>Thioalkalivibrio</taxon>
    </lineage>
</organism>
<name>L0E1I9_THIND</name>
<dbReference type="RefSeq" id="WP_015260258.1">
    <property type="nucleotide sequence ID" value="NC_019902.2"/>
</dbReference>
<accession>L0E1I9</accession>
<dbReference type="AlphaFoldDB" id="L0E1I9"/>
<gene>
    <name evidence="1" type="ordered locus">TVNIR_3530</name>
</gene>
<dbReference type="eggNOG" id="COG0457">
    <property type="taxonomic scope" value="Bacteria"/>
</dbReference>
<dbReference type="Gene3D" id="1.25.40.10">
    <property type="entry name" value="Tetratricopeptide repeat domain"/>
    <property type="match status" value="1"/>
</dbReference>
<dbReference type="EMBL" id="CP003989">
    <property type="protein sequence ID" value="AGA35163.1"/>
    <property type="molecule type" value="Genomic_DNA"/>
</dbReference>